<dbReference type="Gene3D" id="3.10.180.10">
    <property type="entry name" value="2,3-Dihydroxybiphenyl 1,2-Dioxygenase, domain 1"/>
    <property type="match status" value="1"/>
</dbReference>
<name>A0A3N4PVZ3_9BACT</name>
<dbReference type="SUPFAM" id="SSF54593">
    <property type="entry name" value="Glyoxalase/Bleomycin resistance protein/Dihydroxybiphenyl dioxygenase"/>
    <property type="match status" value="1"/>
</dbReference>
<dbReference type="RefSeq" id="WP_123844580.1">
    <property type="nucleotide sequence ID" value="NZ_RPDH01000001.1"/>
</dbReference>
<dbReference type="OrthoDB" id="66829at2"/>
<proteinExistence type="predicted"/>
<protein>
    <submittedName>
        <fullName evidence="2">Bleomycin resistance family protein</fullName>
    </submittedName>
</protein>
<organism evidence="2 3">
    <name type="scientific">Chitinophaga lutea</name>
    <dbReference type="NCBI Taxonomy" id="2488634"/>
    <lineage>
        <taxon>Bacteria</taxon>
        <taxon>Pseudomonadati</taxon>
        <taxon>Bacteroidota</taxon>
        <taxon>Chitinophagia</taxon>
        <taxon>Chitinophagales</taxon>
        <taxon>Chitinophagaceae</taxon>
        <taxon>Chitinophaga</taxon>
    </lineage>
</organism>
<evidence type="ECO:0000313" key="3">
    <source>
        <dbReference type="Proteomes" id="UP000278351"/>
    </source>
</evidence>
<reference evidence="2 3" key="1">
    <citation type="submission" date="2018-11" db="EMBL/GenBank/DDBJ databases">
        <title>Chitinophaga lutea sp.nov., isolate from arsenic contaminated soil.</title>
        <authorList>
            <person name="Zong Y."/>
        </authorList>
    </citation>
    <scope>NUCLEOTIDE SEQUENCE [LARGE SCALE GENOMIC DNA]</scope>
    <source>
        <strain evidence="2 3">ZY74</strain>
    </source>
</reference>
<feature type="domain" description="VOC" evidence="1">
    <location>
        <begin position="2"/>
        <end position="127"/>
    </location>
</feature>
<comment type="caution">
    <text evidence="2">The sequence shown here is derived from an EMBL/GenBank/DDBJ whole genome shotgun (WGS) entry which is preliminary data.</text>
</comment>
<dbReference type="EMBL" id="RPDH01000001">
    <property type="protein sequence ID" value="RPE12146.1"/>
    <property type="molecule type" value="Genomic_DNA"/>
</dbReference>
<dbReference type="InterPro" id="IPR004360">
    <property type="entry name" value="Glyas_Fos-R_dOase_dom"/>
</dbReference>
<dbReference type="PROSITE" id="PS51819">
    <property type="entry name" value="VOC"/>
    <property type="match status" value="1"/>
</dbReference>
<dbReference type="InterPro" id="IPR037523">
    <property type="entry name" value="VOC_core"/>
</dbReference>
<keyword evidence="3" id="KW-1185">Reference proteome</keyword>
<evidence type="ECO:0000259" key="1">
    <source>
        <dbReference type="PROSITE" id="PS51819"/>
    </source>
</evidence>
<dbReference type="AlphaFoldDB" id="A0A3N4PVZ3"/>
<accession>A0A3N4PVZ3</accession>
<sequence length="132" mass="15010">MKLLSPIPQLTAPSLKETVDFYVSVLDFTCNKLDEDWKVASIHKDDVTVELVHPLAKFPFNTGEPFNAPVFTAGIYIQVDEDKGIDELWEKVKDKAEVCFPVQDFDYGMREFGIYDNNGYLVQFGQPIEITA</sequence>
<gene>
    <name evidence="2" type="ORF">EGT74_00885</name>
</gene>
<dbReference type="InterPro" id="IPR029068">
    <property type="entry name" value="Glyas_Bleomycin-R_OHBP_Dase"/>
</dbReference>
<dbReference type="Proteomes" id="UP000278351">
    <property type="component" value="Unassembled WGS sequence"/>
</dbReference>
<evidence type="ECO:0000313" key="2">
    <source>
        <dbReference type="EMBL" id="RPE12146.1"/>
    </source>
</evidence>
<dbReference type="Pfam" id="PF00903">
    <property type="entry name" value="Glyoxalase"/>
    <property type="match status" value="1"/>
</dbReference>